<dbReference type="EMBL" id="QYCN01000009">
    <property type="protein sequence ID" value="RIY11336.1"/>
    <property type="molecule type" value="Genomic_DNA"/>
</dbReference>
<dbReference type="Proteomes" id="UP000284250">
    <property type="component" value="Unassembled WGS sequence"/>
</dbReference>
<evidence type="ECO:0008006" key="3">
    <source>
        <dbReference type="Google" id="ProtNLM"/>
    </source>
</evidence>
<protein>
    <recommendedName>
        <fullName evidence="3">DUF1795 domain-containing protein</fullName>
    </recommendedName>
</protein>
<reference evidence="1 2" key="1">
    <citation type="submission" date="2018-09" db="EMBL/GenBank/DDBJ databases">
        <authorList>
            <person name="Zeman M."/>
            <person name="Pardy F."/>
        </authorList>
    </citation>
    <scope>NUCLEOTIDE SEQUENCE [LARGE SCALE GENOMIC DNA]</scope>
    <source>
        <strain evidence="1 2">CCM 8852</strain>
    </source>
</reference>
<proteinExistence type="predicted"/>
<comment type="caution">
    <text evidence="1">The sequence shown here is derived from an EMBL/GenBank/DDBJ whole genome shotgun (WGS) entry which is preliminary data.</text>
</comment>
<evidence type="ECO:0000313" key="2">
    <source>
        <dbReference type="Proteomes" id="UP000284250"/>
    </source>
</evidence>
<dbReference type="AlphaFoldDB" id="A0A418R1N2"/>
<reference evidence="1 2" key="2">
    <citation type="submission" date="2019-01" db="EMBL/GenBank/DDBJ databases">
        <title>Hymenobacter humicola sp. nov., isolated from soils in Antarctica.</title>
        <authorList>
            <person name="Sedlacek I."/>
            <person name="Holochova P."/>
            <person name="Kralova S."/>
            <person name="Pantucek R."/>
            <person name="Stankova E."/>
            <person name="Vrbovska V."/>
            <person name="Kristofova L."/>
            <person name="Svec P."/>
            <person name="Busse H.-J."/>
        </authorList>
    </citation>
    <scope>NUCLEOTIDE SEQUENCE [LARGE SCALE GENOMIC DNA]</scope>
    <source>
        <strain evidence="1 2">CCM 8852</strain>
    </source>
</reference>
<gene>
    <name evidence="1" type="ORF">D0T11_07690</name>
</gene>
<keyword evidence="2" id="KW-1185">Reference proteome</keyword>
<name>A0A418R1N2_9BACT</name>
<organism evidence="1 2">
    <name type="scientific">Hymenobacter rubripertinctus</name>
    <dbReference type="NCBI Taxonomy" id="2029981"/>
    <lineage>
        <taxon>Bacteria</taxon>
        <taxon>Pseudomonadati</taxon>
        <taxon>Bacteroidota</taxon>
        <taxon>Cytophagia</taxon>
        <taxon>Cytophagales</taxon>
        <taxon>Hymenobacteraceae</taxon>
        <taxon>Hymenobacter</taxon>
    </lineage>
</organism>
<accession>A0A418R1N2</accession>
<evidence type="ECO:0000313" key="1">
    <source>
        <dbReference type="EMBL" id="RIY11336.1"/>
    </source>
</evidence>
<sequence length="209" mass="23418">MFSAGCFSGRFRFLFTLLSAMSAAFRFFRFAPLLLLLAALVAFADGPKLRKTTVAKNLTIGVPEGFAALPDDGIAAKYPAQRRPLAVFTSLNGRVDMSVAQKPTTFSNRDYALLLKIYKASIQNMYGKVKFLREDIQTINKRDFVVLEFVSSVTDNRRGGTLAPIRKYQFVQYAIEGDQLYVFTFDAPADEQAQWQPTAREIMSSVVLK</sequence>